<dbReference type="EMBL" id="CHKL01000012">
    <property type="protein sequence ID" value="COV58948.1"/>
    <property type="molecule type" value="Genomic_DNA"/>
</dbReference>
<evidence type="ECO:0000313" key="3">
    <source>
        <dbReference type="Proteomes" id="UP000044938"/>
    </source>
</evidence>
<dbReference type="EMBL" id="CSAJ01000125">
    <property type="protein sequence ID" value="COV96627.1"/>
    <property type="molecule type" value="Genomic_DNA"/>
</dbReference>
<evidence type="ECO:0000313" key="2">
    <source>
        <dbReference type="EMBL" id="COV96627.1"/>
    </source>
</evidence>
<name>A0A655I702_MYCTX</name>
<evidence type="ECO:0000313" key="1">
    <source>
        <dbReference type="EMBL" id="COV58948.1"/>
    </source>
</evidence>
<organism evidence="1 4">
    <name type="scientific">Mycobacterium tuberculosis</name>
    <dbReference type="NCBI Taxonomy" id="1773"/>
    <lineage>
        <taxon>Bacteria</taxon>
        <taxon>Bacillati</taxon>
        <taxon>Actinomycetota</taxon>
        <taxon>Actinomycetes</taxon>
        <taxon>Mycobacteriales</taxon>
        <taxon>Mycobacteriaceae</taxon>
        <taxon>Mycobacterium</taxon>
        <taxon>Mycobacterium tuberculosis complex</taxon>
    </lineage>
</organism>
<gene>
    <name evidence="2" type="ORF">ERS007720_01305</name>
    <name evidence="1" type="ORF">ERS007741_00238</name>
</gene>
<dbReference type="Proteomes" id="UP000044938">
    <property type="component" value="Unassembled WGS sequence"/>
</dbReference>
<evidence type="ECO:0000313" key="4">
    <source>
        <dbReference type="Proteomes" id="UP000048600"/>
    </source>
</evidence>
<dbReference type="AlphaFoldDB" id="A0A655I702"/>
<protein>
    <submittedName>
        <fullName evidence="1">Uncharacterized protein</fullName>
    </submittedName>
</protein>
<proteinExistence type="predicted"/>
<reference evidence="3 4" key="1">
    <citation type="submission" date="2015-03" db="EMBL/GenBank/DDBJ databases">
        <authorList>
            <consortium name="Pathogen Informatics"/>
        </authorList>
    </citation>
    <scope>NUCLEOTIDE SEQUENCE [LARGE SCALE GENOMIC DNA]</scope>
    <source>
        <strain evidence="2 3">M09401471</strain>
        <strain evidence="1 4">P00601463</strain>
    </source>
</reference>
<accession>A0A655I702</accession>
<sequence>MLQAIEHIHRAMLDAVLVSGNEATTGAAVVGVLSILVEQARACVQALDNPFHHRAVVAQPDRPAQHQDVRIEDTPIQGGPFVGRPTVFGHVRPYAGRYVMVNCAQSVDLDAMLTHDPRAALNEPVGMAELWRALQCRVDEQRTQPVESGWGRGVLVRGCGHTSYPPACHRRAGLPLGGGAGAKK</sequence>
<dbReference type="Proteomes" id="UP000048600">
    <property type="component" value="Unassembled WGS sequence"/>
</dbReference>